<dbReference type="InterPro" id="IPR029063">
    <property type="entry name" value="SAM-dependent_MTases_sf"/>
</dbReference>
<gene>
    <name evidence="2" type="ORF">GRI42_06210</name>
</gene>
<dbReference type="Proteomes" id="UP000444185">
    <property type="component" value="Unassembled WGS sequence"/>
</dbReference>
<accession>A0A844Y0C5</accession>
<keyword evidence="2" id="KW-0808">Transferase</keyword>
<proteinExistence type="predicted"/>
<dbReference type="InterPro" id="IPR013216">
    <property type="entry name" value="Methyltransf_11"/>
</dbReference>
<dbReference type="Gene3D" id="3.40.50.150">
    <property type="entry name" value="Vaccinia Virus protein VP39"/>
    <property type="match status" value="1"/>
</dbReference>
<keyword evidence="2" id="KW-0489">Methyltransferase</keyword>
<evidence type="ECO:0000313" key="2">
    <source>
        <dbReference type="EMBL" id="MXO50897.1"/>
    </source>
</evidence>
<dbReference type="PANTHER" id="PTHR43591">
    <property type="entry name" value="METHYLTRANSFERASE"/>
    <property type="match status" value="1"/>
</dbReference>
<dbReference type="GO" id="GO:0032259">
    <property type="term" value="P:methylation"/>
    <property type="evidence" value="ECO:0007669"/>
    <property type="project" value="UniProtKB-KW"/>
</dbReference>
<dbReference type="PANTHER" id="PTHR43591:SF24">
    <property type="entry name" value="2-METHOXY-6-POLYPRENYL-1,4-BENZOQUINOL METHYLASE, MITOCHONDRIAL"/>
    <property type="match status" value="1"/>
</dbReference>
<evidence type="ECO:0000259" key="1">
    <source>
        <dbReference type="Pfam" id="PF08241"/>
    </source>
</evidence>
<evidence type="ECO:0000313" key="3">
    <source>
        <dbReference type="Proteomes" id="UP000444185"/>
    </source>
</evidence>
<dbReference type="CDD" id="cd02440">
    <property type="entry name" value="AdoMet_MTases"/>
    <property type="match status" value="1"/>
</dbReference>
<feature type="domain" description="Methyltransferase type 11" evidence="1">
    <location>
        <begin position="43"/>
        <end position="138"/>
    </location>
</feature>
<dbReference type="SUPFAM" id="SSF53335">
    <property type="entry name" value="S-adenosyl-L-methionine-dependent methyltransferases"/>
    <property type="match status" value="1"/>
</dbReference>
<comment type="caution">
    <text evidence="2">The sequence shown here is derived from an EMBL/GenBank/DDBJ whole genome shotgun (WGS) entry which is preliminary data.</text>
</comment>
<dbReference type="OrthoDB" id="7583028at2"/>
<name>A0A844Y0C5_9SPHN</name>
<sequence length="277" mass="29839">MALIEDFIAGRAPPELYQAYLTPLFEIWSDALIEACPPRGRALDVACGTGIVTRKIAAQRGVDSVVGIDIAPPMVEAAIAATDPESPIKYQVASADQIDFPDGHFQSVFCQQGLQFFPDKIAALNEAGRLLARGAKAAFAVWTSGSDGNPVFGAFEKIVAEELGADLVPFGPFSFGSKNQIEEVVANSGLRLIAMKKEERMARLPDPRTLVLFDLLFLGRPGADGTMHPLFDPSDSAKDEQIERIISKLSSTTEQYLEPDGDLLAPSTAYIIVLAKN</sequence>
<dbReference type="RefSeq" id="WP_160607449.1">
    <property type="nucleotide sequence ID" value="NZ_WTYF01000004.1"/>
</dbReference>
<dbReference type="EMBL" id="WTYF01000004">
    <property type="protein sequence ID" value="MXO50897.1"/>
    <property type="molecule type" value="Genomic_DNA"/>
</dbReference>
<dbReference type="Pfam" id="PF08241">
    <property type="entry name" value="Methyltransf_11"/>
    <property type="match status" value="1"/>
</dbReference>
<dbReference type="AlphaFoldDB" id="A0A844Y0C5"/>
<dbReference type="GO" id="GO:0008757">
    <property type="term" value="F:S-adenosylmethionine-dependent methyltransferase activity"/>
    <property type="evidence" value="ECO:0007669"/>
    <property type="project" value="InterPro"/>
</dbReference>
<keyword evidence="3" id="KW-1185">Reference proteome</keyword>
<organism evidence="2 3">
    <name type="scientific">Qipengyuania gaetbuli</name>
    <dbReference type="NCBI Taxonomy" id="266952"/>
    <lineage>
        <taxon>Bacteria</taxon>
        <taxon>Pseudomonadati</taxon>
        <taxon>Pseudomonadota</taxon>
        <taxon>Alphaproteobacteria</taxon>
        <taxon>Sphingomonadales</taxon>
        <taxon>Erythrobacteraceae</taxon>
        <taxon>Qipengyuania</taxon>
    </lineage>
</organism>
<reference evidence="2 3" key="1">
    <citation type="submission" date="2019-12" db="EMBL/GenBank/DDBJ databases">
        <title>Genomic-based taxomic classification of the family Erythrobacteraceae.</title>
        <authorList>
            <person name="Xu L."/>
        </authorList>
    </citation>
    <scope>NUCLEOTIDE SEQUENCE [LARGE SCALE GENOMIC DNA]</scope>
    <source>
        <strain evidence="2 3">DSM 16225</strain>
    </source>
</reference>
<protein>
    <submittedName>
        <fullName evidence="2">Methyltransferase domain-containing protein</fullName>
    </submittedName>
</protein>